<dbReference type="GO" id="GO:0005524">
    <property type="term" value="F:ATP binding"/>
    <property type="evidence" value="ECO:0007669"/>
    <property type="project" value="UniProtKB-KW"/>
</dbReference>
<dbReference type="PROSITE" id="PS00039">
    <property type="entry name" value="DEAD_ATP_HELICASE"/>
    <property type="match status" value="1"/>
</dbReference>
<evidence type="ECO:0000256" key="5">
    <source>
        <dbReference type="ARBA" id="ARBA00022840"/>
    </source>
</evidence>
<evidence type="ECO:0000259" key="8">
    <source>
        <dbReference type="PROSITE" id="PS51194"/>
    </source>
</evidence>
<reference evidence="10 11" key="1">
    <citation type="submission" date="2024-05" db="EMBL/GenBank/DDBJ databases">
        <title>The nuclear and mitochondrial genome assemblies of Tetragonisca angustula (Apidae: Meliponini), a tiny yet remarkable pollinator in the Neotropics.</title>
        <authorList>
            <person name="Ferrari R."/>
            <person name="Ricardo P.C."/>
            <person name="Dias F.C."/>
            <person name="Araujo N.S."/>
            <person name="Soares D.O."/>
            <person name="Zhou Q.-S."/>
            <person name="Zhu C.-D."/>
            <person name="Coutinho L."/>
            <person name="Airas M.C."/>
            <person name="Batista T.M."/>
        </authorList>
    </citation>
    <scope>NUCLEOTIDE SEQUENCE [LARGE SCALE GENOMIC DNA]</scope>
    <source>
        <strain evidence="10">ASF017062</strain>
        <tissue evidence="10">Abdomen</tissue>
    </source>
</reference>
<evidence type="ECO:0000256" key="6">
    <source>
        <dbReference type="PROSITE-ProRule" id="PRU00552"/>
    </source>
</evidence>
<dbReference type="EMBL" id="JAWNGG020000018">
    <property type="protein sequence ID" value="KAK9308668.1"/>
    <property type="molecule type" value="Genomic_DNA"/>
</dbReference>
<feature type="domain" description="Helicase C-terminal" evidence="8">
    <location>
        <begin position="257"/>
        <end position="405"/>
    </location>
</feature>
<dbReference type="PROSITE" id="PS51194">
    <property type="entry name" value="HELICASE_CTER"/>
    <property type="match status" value="1"/>
</dbReference>
<evidence type="ECO:0000259" key="7">
    <source>
        <dbReference type="PROSITE" id="PS51192"/>
    </source>
</evidence>
<evidence type="ECO:0000259" key="9">
    <source>
        <dbReference type="PROSITE" id="PS51195"/>
    </source>
</evidence>
<dbReference type="GO" id="GO:0016787">
    <property type="term" value="F:hydrolase activity"/>
    <property type="evidence" value="ECO:0007669"/>
    <property type="project" value="UniProtKB-KW"/>
</dbReference>
<evidence type="ECO:0000256" key="3">
    <source>
        <dbReference type="ARBA" id="ARBA00022801"/>
    </source>
</evidence>
<dbReference type="GO" id="GO:0010468">
    <property type="term" value="P:regulation of gene expression"/>
    <property type="evidence" value="ECO:0007669"/>
    <property type="project" value="UniProtKB-ARBA"/>
</dbReference>
<evidence type="ECO:0000313" key="10">
    <source>
        <dbReference type="EMBL" id="KAK9308668.1"/>
    </source>
</evidence>
<dbReference type="SMART" id="SM00487">
    <property type="entry name" value="DEXDc"/>
    <property type="match status" value="1"/>
</dbReference>
<dbReference type="SMART" id="SM00490">
    <property type="entry name" value="HELICc"/>
    <property type="match status" value="1"/>
</dbReference>
<dbReference type="GO" id="GO:0003676">
    <property type="term" value="F:nucleic acid binding"/>
    <property type="evidence" value="ECO:0007669"/>
    <property type="project" value="InterPro"/>
</dbReference>
<comment type="caution">
    <text evidence="10">The sequence shown here is derived from an EMBL/GenBank/DDBJ whole genome shotgun (WGS) entry which is preliminary data.</text>
</comment>
<dbReference type="GO" id="GO:0005829">
    <property type="term" value="C:cytosol"/>
    <property type="evidence" value="ECO:0007669"/>
    <property type="project" value="TreeGrafter"/>
</dbReference>
<evidence type="ECO:0000256" key="1">
    <source>
        <dbReference type="ARBA" id="ARBA00012552"/>
    </source>
</evidence>
<dbReference type="Proteomes" id="UP001432146">
    <property type="component" value="Unassembled WGS sequence"/>
</dbReference>
<keyword evidence="5" id="KW-0067">ATP-binding</keyword>
<dbReference type="InterPro" id="IPR050079">
    <property type="entry name" value="DEAD_box_RNA_helicase"/>
</dbReference>
<protein>
    <recommendedName>
        <fullName evidence="1">RNA helicase</fullName>
        <ecNumber evidence="1">3.6.4.13</ecNumber>
    </recommendedName>
</protein>
<dbReference type="InterPro" id="IPR014014">
    <property type="entry name" value="RNA_helicase_DEAD_Q_motif"/>
</dbReference>
<keyword evidence="3" id="KW-0378">Hydrolase</keyword>
<dbReference type="CDD" id="cd18787">
    <property type="entry name" value="SF2_C_DEAD"/>
    <property type="match status" value="1"/>
</dbReference>
<dbReference type="InterPro" id="IPR001650">
    <property type="entry name" value="Helicase_C-like"/>
</dbReference>
<keyword evidence="4" id="KW-0347">Helicase</keyword>
<dbReference type="InterPro" id="IPR000629">
    <property type="entry name" value="RNA-helicase_DEAD-box_CS"/>
</dbReference>
<dbReference type="InterPro" id="IPR027417">
    <property type="entry name" value="P-loop_NTPase"/>
</dbReference>
<gene>
    <name evidence="10" type="ORF">QLX08_001401</name>
</gene>
<evidence type="ECO:0000256" key="2">
    <source>
        <dbReference type="ARBA" id="ARBA00022741"/>
    </source>
</evidence>
<dbReference type="PROSITE" id="PS51192">
    <property type="entry name" value="HELICASE_ATP_BIND_1"/>
    <property type="match status" value="1"/>
</dbReference>
<sequence>MFHVIAHDIDKKPRTKDVKIQEDITFFQMGFSQNILDGLSVCGFQKPSPIQLKAIPLGRCGFDLIVRAKSGTGKTLVFCIISLEMIDVDISSVQALILAPTREIAVQIAQVFSSIGCEIKGLKVEVFIGGTALESDKKKLNDCHIAVGAPGRIRHLIDKGFLKVENVRLFILDEADKLMETSFQKDINYIFSKLPLSKQVIASSATYPGDLEVFLQEYMCSPVLISPDNDEPILVGLTQFVTIVPSHPNAMKQVQIKIDELIKIFNKVPFKQSLVFSNYQTRAQSVCNKINTMGFTATFIAGNQDMNKRLEAINKLKTFKCKIMVTTDLTARGIDADNVNLVVNLDLPIDAPTYLHRIGRAGRYGSYGLSITIIAENELETLERLLNSVGGPNFYVLKLPSDYPNDIWTTSSTKFEKIYAKCDDDKNQFDIEPVTEAISELSINREVHNNIKSDVNKTVNDINKEVADNKQFSNVEKAKNNIINLFCSRNMPNLQNKIKVNSLFVPNTNLINESENTKKGKKEKKEIIFTSYSEFKPKVLHSFILNILTNDPSNWQKNNENLIFKVDLSDVQGDNLSNSNTNTIIEFVKYNFQKENTKKSSLYYNYISADLHAEDTMGNNNHNEMHKLDDSNKKIQENSAVTIISSNVQDSEDAFALEELNFYLLKHTQNFNTSYDELCLNDEEILLKQVFIWKQKLDCEIKLLNNTMESVKKSIQKFIYQKHIEMLKVFYKVQKQALLCIYPEIRNDDEIDDTYLYFRTSIDENILEIYKEIENFKSYHRKCKEKFIAYFPYPTQLNSYMPNLMISKKDRKDYLDALQYLHSNPYPRENLLQIASFVTFIDETKKCDLIQKLESLNNFSFDKLLIAIQTELCNKESIKKGREKQKYKLLEHLDTTNRDKNVTNSENDVLYNSLSNMENVTTEAKNITVNDDKWYEMSNNCNSDNSSNSSELGLDNIFKIEKITYRESCNNSTSSTFSGENNIAKERKFNGKVYAKNKFRRWKKIQKQEDNSMKDKEQFMYKETEIQYSNNTPYNQISGLSDNSDTYEKQCKSQVSSDSSSKSMTNCLNPSFRETNLDIRGNGHIFNSQKLHVGNKTQSFVSVPKFNEHQKNNSYNFIPTPLTKNISQRHLNTVTVDTIDVCDTNHLQQNLETSIDTQYYNSSYNYMPSVSYINQMEDYESNLFSENVHNFSHLPNENINEMEIDKFLLSLRTETNRLHLELYKLEMFRNSGKS</sequence>
<dbReference type="GO" id="GO:0003724">
    <property type="term" value="F:RNA helicase activity"/>
    <property type="evidence" value="ECO:0007669"/>
    <property type="project" value="UniProtKB-EC"/>
</dbReference>
<dbReference type="SUPFAM" id="SSF52540">
    <property type="entry name" value="P-loop containing nucleoside triphosphate hydrolases"/>
    <property type="match status" value="1"/>
</dbReference>
<dbReference type="CDD" id="cd17943">
    <property type="entry name" value="DEADc_DDX20"/>
    <property type="match status" value="1"/>
</dbReference>
<feature type="domain" description="Helicase ATP-binding" evidence="7">
    <location>
        <begin position="55"/>
        <end position="225"/>
    </location>
</feature>
<dbReference type="InterPro" id="IPR014001">
    <property type="entry name" value="Helicase_ATP-bd"/>
</dbReference>
<accession>A0AAW1AIM6</accession>
<feature type="short sequence motif" description="Q motif" evidence="6">
    <location>
        <begin position="24"/>
        <end position="52"/>
    </location>
</feature>
<dbReference type="Pfam" id="PF00271">
    <property type="entry name" value="Helicase_C"/>
    <property type="match status" value="1"/>
</dbReference>
<feature type="domain" description="DEAD-box RNA helicase Q" evidence="9">
    <location>
        <begin position="24"/>
        <end position="52"/>
    </location>
</feature>
<keyword evidence="11" id="KW-1185">Reference proteome</keyword>
<dbReference type="PANTHER" id="PTHR47959">
    <property type="entry name" value="ATP-DEPENDENT RNA HELICASE RHLE-RELATED"/>
    <property type="match status" value="1"/>
</dbReference>
<evidence type="ECO:0000256" key="4">
    <source>
        <dbReference type="ARBA" id="ARBA00022806"/>
    </source>
</evidence>
<dbReference type="EC" id="3.6.4.13" evidence="1"/>
<dbReference type="PROSITE" id="PS51195">
    <property type="entry name" value="Q_MOTIF"/>
    <property type="match status" value="1"/>
</dbReference>
<proteinExistence type="predicted"/>
<organism evidence="10 11">
    <name type="scientific">Tetragonisca angustula</name>
    <dbReference type="NCBI Taxonomy" id="166442"/>
    <lineage>
        <taxon>Eukaryota</taxon>
        <taxon>Metazoa</taxon>
        <taxon>Ecdysozoa</taxon>
        <taxon>Arthropoda</taxon>
        <taxon>Hexapoda</taxon>
        <taxon>Insecta</taxon>
        <taxon>Pterygota</taxon>
        <taxon>Neoptera</taxon>
        <taxon>Endopterygota</taxon>
        <taxon>Hymenoptera</taxon>
        <taxon>Apocrita</taxon>
        <taxon>Aculeata</taxon>
        <taxon>Apoidea</taxon>
        <taxon>Anthophila</taxon>
        <taxon>Apidae</taxon>
        <taxon>Tetragonisca</taxon>
    </lineage>
</organism>
<dbReference type="Pfam" id="PF00270">
    <property type="entry name" value="DEAD"/>
    <property type="match status" value="1"/>
</dbReference>
<dbReference type="Gene3D" id="3.40.50.300">
    <property type="entry name" value="P-loop containing nucleotide triphosphate hydrolases"/>
    <property type="match status" value="2"/>
</dbReference>
<dbReference type="InterPro" id="IPR011545">
    <property type="entry name" value="DEAD/DEAH_box_helicase_dom"/>
</dbReference>
<name>A0AAW1AIM6_9HYME</name>
<dbReference type="PANTHER" id="PTHR47959:SF1">
    <property type="entry name" value="ATP-DEPENDENT RNA HELICASE DBPA"/>
    <property type="match status" value="1"/>
</dbReference>
<dbReference type="AlphaFoldDB" id="A0AAW1AIM6"/>
<keyword evidence="2" id="KW-0547">Nucleotide-binding</keyword>
<evidence type="ECO:0000313" key="11">
    <source>
        <dbReference type="Proteomes" id="UP001432146"/>
    </source>
</evidence>